<protein>
    <submittedName>
        <fullName evidence="4">Uncharacterized protein</fullName>
    </submittedName>
</protein>
<dbReference type="Proteomes" id="UP000007802">
    <property type="component" value="Unassembled WGS sequence"/>
</dbReference>
<sequence length="427" mass="45641">MRLFLTTALVGLVGWVSASAVSTRQYCGPKYEMCAVEGAISAAPPSIGPDMRKLFVSVVESVDVTNPWKRGITKRVDAVQRAELPGLCCKLGMECRLLENYQTSFCWDRFTTNFYLVDGSYGSILTGIYNTSASDTIDLVSGKYTRSNGETGNIYDGDEASKPNTSTMVLPPAWTSKGVGTAIPGSELGDGATYTTTIPGITKDPVTIPPSTIPASTIDGTVIPGTTIPGTTIPGTTSPPSTLTKTRPNPNETGSPSAAAGEKIVALPMIEAICWPALVLIAFLGLDDKASIYTSVKAVIMTGDGKMCFLKFIISTVLLAFIKLLPFNAAATKHGQTREVSYFTGPNKTNLEGIIPKGICENFNNVFTGNSGSLEIPYGIYCSIYDSTNCTGNWIFQLNHPGIDDLSANLVPYLIPLSMECFEYGDW</sequence>
<evidence type="ECO:0000256" key="2">
    <source>
        <dbReference type="SAM" id="Phobius"/>
    </source>
</evidence>
<gene>
    <name evidence="4" type="ORF">BDDG_11641</name>
</gene>
<feature type="region of interest" description="Disordered" evidence="1">
    <location>
        <begin position="227"/>
        <end position="258"/>
    </location>
</feature>
<feature type="chain" id="PRO_5005318503" evidence="3">
    <location>
        <begin position="21"/>
        <end position="427"/>
    </location>
</feature>
<dbReference type="OrthoDB" id="3438781at2759"/>
<feature type="compositionally biased region" description="Low complexity" evidence="1">
    <location>
        <begin position="227"/>
        <end position="248"/>
    </location>
</feature>
<feature type="signal peptide" evidence="3">
    <location>
        <begin position="1"/>
        <end position="20"/>
    </location>
</feature>
<keyword evidence="2" id="KW-1133">Transmembrane helix</keyword>
<evidence type="ECO:0000313" key="4">
    <source>
        <dbReference type="EMBL" id="KMW66652.1"/>
    </source>
</evidence>
<proteinExistence type="predicted"/>
<dbReference type="AlphaFoldDB" id="A0A0J9EKI4"/>
<reference evidence="4" key="1">
    <citation type="submission" date="2010-03" db="EMBL/GenBank/DDBJ databases">
        <title>Annotation of Blastomyces dermatitidis strain ATCC 18188.</title>
        <authorList>
            <consortium name="The Broad Institute Genome Sequencing Platform"/>
            <consortium name="Broad Institute Genome Sequencing Center for Infectious Disease."/>
            <person name="Cuomo C."/>
            <person name="Klein B."/>
            <person name="Sullivan T."/>
            <person name="Heitman J."/>
            <person name="Young S."/>
            <person name="Zeng Q."/>
            <person name="Gargeya S."/>
            <person name="Alvarado L."/>
            <person name="Berlin A.M."/>
            <person name="Chapman S.B."/>
            <person name="Chen Z."/>
            <person name="Freedman E."/>
            <person name="Gellesch M."/>
            <person name="Goldberg J."/>
            <person name="Griggs A."/>
            <person name="Gujja S."/>
            <person name="Heilman E."/>
            <person name="Heiman D."/>
            <person name="Howarth C."/>
            <person name="Mehta T."/>
            <person name="Neiman D."/>
            <person name="Pearson M."/>
            <person name="Roberts A."/>
            <person name="Saif S."/>
            <person name="Shea T."/>
            <person name="Shenoy N."/>
            <person name="Sisk P."/>
            <person name="Stolte C."/>
            <person name="Sykes S."/>
            <person name="White J."/>
            <person name="Yandava C."/>
            <person name="Haas B."/>
            <person name="Nusbaum C."/>
            <person name="Birren B."/>
        </authorList>
    </citation>
    <scope>NUCLEOTIDE SEQUENCE</scope>
    <source>
        <strain evidence="4">ATCC 18188</strain>
    </source>
</reference>
<keyword evidence="3" id="KW-0732">Signal</keyword>
<accession>A0A0J9EKI4</accession>
<keyword evidence="2" id="KW-0472">Membrane</keyword>
<feature type="transmembrane region" description="Helical" evidence="2">
    <location>
        <begin position="307"/>
        <end position="327"/>
    </location>
</feature>
<name>A0A0J9EKI4_AJEDA</name>
<organism evidence="4">
    <name type="scientific">Ajellomyces dermatitidis (strain ATCC 18188 / CBS 674.68)</name>
    <name type="common">Blastomyces dermatitidis</name>
    <dbReference type="NCBI Taxonomy" id="653446"/>
    <lineage>
        <taxon>Eukaryota</taxon>
        <taxon>Fungi</taxon>
        <taxon>Dikarya</taxon>
        <taxon>Ascomycota</taxon>
        <taxon>Pezizomycotina</taxon>
        <taxon>Eurotiomycetes</taxon>
        <taxon>Eurotiomycetidae</taxon>
        <taxon>Onygenales</taxon>
        <taxon>Ajellomycetaceae</taxon>
        <taxon>Blastomyces</taxon>
    </lineage>
</organism>
<feature type="transmembrane region" description="Helical" evidence="2">
    <location>
        <begin position="265"/>
        <end position="286"/>
    </location>
</feature>
<evidence type="ECO:0000256" key="1">
    <source>
        <dbReference type="SAM" id="MobiDB-lite"/>
    </source>
</evidence>
<dbReference type="EMBL" id="GG749408">
    <property type="protein sequence ID" value="KMW66652.1"/>
    <property type="molecule type" value="Genomic_DNA"/>
</dbReference>
<keyword evidence="2" id="KW-0812">Transmembrane</keyword>
<evidence type="ECO:0000256" key="3">
    <source>
        <dbReference type="SAM" id="SignalP"/>
    </source>
</evidence>